<evidence type="ECO:0000256" key="13">
    <source>
        <dbReference type="ARBA" id="ARBA00023239"/>
    </source>
</evidence>
<dbReference type="InterPro" id="IPR001245">
    <property type="entry name" value="Ser-Thr/Tyr_kinase_cat_dom"/>
</dbReference>
<evidence type="ECO:0000256" key="5">
    <source>
        <dbReference type="ARBA" id="ARBA00022692"/>
    </source>
</evidence>
<comment type="subcellular location">
    <subcellularLocation>
        <location evidence="2">Cell membrane</location>
        <topology evidence="2">Single-pass type I membrane protein</topology>
    </subcellularLocation>
</comment>
<dbReference type="SUPFAM" id="SSF56112">
    <property type="entry name" value="Protein kinase-like (PK-like)"/>
    <property type="match status" value="1"/>
</dbReference>
<evidence type="ECO:0000256" key="8">
    <source>
        <dbReference type="ARBA" id="ARBA00022989"/>
    </source>
</evidence>
<dbReference type="SUPFAM" id="SSF53822">
    <property type="entry name" value="Periplasmic binding protein-like I"/>
    <property type="match status" value="1"/>
</dbReference>
<dbReference type="GO" id="GO:0001653">
    <property type="term" value="F:peptide receptor activity"/>
    <property type="evidence" value="ECO:0007669"/>
    <property type="project" value="TreeGrafter"/>
</dbReference>
<feature type="chain" id="PRO_5004591561" description="Guanylate cyclase" evidence="18">
    <location>
        <begin position="19"/>
        <end position="1110"/>
    </location>
</feature>
<dbReference type="InterPro" id="IPR011009">
    <property type="entry name" value="Kinase-like_dom_sf"/>
</dbReference>
<reference evidence="21" key="2">
    <citation type="submission" date="2015-06" db="UniProtKB">
        <authorList>
            <consortium name="EnsemblMetazoa"/>
        </authorList>
    </citation>
    <scope>IDENTIFICATION</scope>
</reference>
<dbReference type="EnsemblMetazoa" id="tetur10g01900.1">
    <property type="protein sequence ID" value="tetur10g01900.1"/>
    <property type="gene ID" value="tetur10g01900"/>
</dbReference>
<name>T1KF53_TETUR</name>
<dbReference type="GO" id="GO:0004383">
    <property type="term" value="F:guanylate cyclase activity"/>
    <property type="evidence" value="ECO:0007669"/>
    <property type="project" value="UniProtKB-EC"/>
</dbReference>
<dbReference type="SMART" id="SM00044">
    <property type="entry name" value="CYCc"/>
    <property type="match status" value="1"/>
</dbReference>
<dbReference type="CDD" id="cd06373">
    <property type="entry name" value="PBP1_NPR-like"/>
    <property type="match status" value="1"/>
</dbReference>
<dbReference type="GO" id="GO:0005525">
    <property type="term" value="F:GTP binding"/>
    <property type="evidence" value="ECO:0007669"/>
    <property type="project" value="UniProtKB-KW"/>
</dbReference>
<dbReference type="EC" id="4.6.1.2" evidence="3 16"/>
<organism evidence="21 22">
    <name type="scientific">Tetranychus urticae</name>
    <name type="common">Two-spotted spider mite</name>
    <dbReference type="NCBI Taxonomy" id="32264"/>
    <lineage>
        <taxon>Eukaryota</taxon>
        <taxon>Metazoa</taxon>
        <taxon>Ecdysozoa</taxon>
        <taxon>Arthropoda</taxon>
        <taxon>Chelicerata</taxon>
        <taxon>Arachnida</taxon>
        <taxon>Acari</taxon>
        <taxon>Acariformes</taxon>
        <taxon>Trombidiformes</taxon>
        <taxon>Prostigmata</taxon>
        <taxon>Eleutherengona</taxon>
        <taxon>Raphignathae</taxon>
        <taxon>Tetranychoidea</taxon>
        <taxon>Tetranychidae</taxon>
        <taxon>Tetranychus</taxon>
    </lineage>
</organism>
<dbReference type="GO" id="GO:0007168">
    <property type="term" value="P:receptor guanylyl cyclase signaling pathway"/>
    <property type="evidence" value="ECO:0007669"/>
    <property type="project" value="TreeGrafter"/>
</dbReference>
<dbReference type="PROSITE" id="PS50125">
    <property type="entry name" value="GUANYLATE_CYCLASE_2"/>
    <property type="match status" value="1"/>
</dbReference>
<evidence type="ECO:0000256" key="12">
    <source>
        <dbReference type="ARBA" id="ARBA00023180"/>
    </source>
</evidence>
<evidence type="ECO:0000256" key="2">
    <source>
        <dbReference type="ARBA" id="ARBA00004251"/>
    </source>
</evidence>
<dbReference type="CDD" id="cd14042">
    <property type="entry name" value="PK_GC-A_B"/>
    <property type="match status" value="1"/>
</dbReference>
<evidence type="ECO:0000256" key="15">
    <source>
        <dbReference type="RuleBase" id="RU000405"/>
    </source>
</evidence>
<dbReference type="FunFam" id="3.30.70.1230:FF:000004">
    <property type="entry name" value="Guanylate cyclase"/>
    <property type="match status" value="1"/>
</dbReference>
<dbReference type="Pfam" id="PF07714">
    <property type="entry name" value="PK_Tyr_Ser-Thr"/>
    <property type="match status" value="1"/>
</dbReference>
<evidence type="ECO:0000256" key="18">
    <source>
        <dbReference type="SAM" id="SignalP"/>
    </source>
</evidence>
<feature type="domain" description="Guanylate cyclase" evidence="20">
    <location>
        <begin position="908"/>
        <end position="1038"/>
    </location>
</feature>
<keyword evidence="10 17" id="KW-0472">Membrane</keyword>
<evidence type="ECO:0000313" key="21">
    <source>
        <dbReference type="EnsemblMetazoa" id="tetur10g01900.1"/>
    </source>
</evidence>
<feature type="transmembrane region" description="Helical" evidence="17">
    <location>
        <begin position="498"/>
        <end position="518"/>
    </location>
</feature>
<dbReference type="PRINTS" id="PR00255">
    <property type="entry name" value="NATPEPTIDER"/>
</dbReference>
<evidence type="ECO:0000256" key="14">
    <source>
        <dbReference type="ARBA" id="ARBA00023293"/>
    </source>
</evidence>
<dbReference type="GO" id="GO:0005524">
    <property type="term" value="F:ATP binding"/>
    <property type="evidence" value="ECO:0007669"/>
    <property type="project" value="InterPro"/>
</dbReference>
<dbReference type="Proteomes" id="UP000015104">
    <property type="component" value="Unassembled WGS sequence"/>
</dbReference>
<dbReference type="InterPro" id="IPR001828">
    <property type="entry name" value="ANF_lig-bd_rcpt"/>
</dbReference>
<evidence type="ECO:0000313" key="22">
    <source>
        <dbReference type="Proteomes" id="UP000015104"/>
    </source>
</evidence>
<evidence type="ECO:0000256" key="1">
    <source>
        <dbReference type="ARBA" id="ARBA00001436"/>
    </source>
</evidence>
<dbReference type="HOGENOM" id="CLU_001072_1_3_1"/>
<proteinExistence type="inferred from homology"/>
<evidence type="ECO:0000256" key="10">
    <source>
        <dbReference type="ARBA" id="ARBA00023136"/>
    </source>
</evidence>
<dbReference type="Pfam" id="PF01094">
    <property type="entry name" value="ANF_receptor"/>
    <property type="match status" value="1"/>
</dbReference>
<dbReference type="AlphaFoldDB" id="T1KF53"/>
<dbReference type="GO" id="GO:0004672">
    <property type="term" value="F:protein kinase activity"/>
    <property type="evidence" value="ECO:0007669"/>
    <property type="project" value="InterPro"/>
</dbReference>
<dbReference type="SUPFAM" id="SSF55073">
    <property type="entry name" value="Nucleotide cyclase"/>
    <property type="match status" value="1"/>
</dbReference>
<dbReference type="PROSITE" id="PS00452">
    <property type="entry name" value="GUANYLATE_CYCLASE_1"/>
    <property type="match status" value="1"/>
</dbReference>
<evidence type="ECO:0000256" key="9">
    <source>
        <dbReference type="ARBA" id="ARBA00023134"/>
    </source>
</evidence>
<keyword evidence="13 15" id="KW-0456">Lyase</keyword>
<evidence type="ECO:0000256" key="11">
    <source>
        <dbReference type="ARBA" id="ARBA00023170"/>
    </source>
</evidence>
<dbReference type="FunFam" id="1.10.510.10:FF:000420">
    <property type="entry name" value="Guanylate cyclase"/>
    <property type="match status" value="1"/>
</dbReference>
<accession>T1KF53</accession>
<evidence type="ECO:0000259" key="20">
    <source>
        <dbReference type="PROSITE" id="PS50125"/>
    </source>
</evidence>
<dbReference type="Pfam" id="PF00211">
    <property type="entry name" value="Guanylate_cyc"/>
    <property type="match status" value="1"/>
</dbReference>
<evidence type="ECO:0000256" key="7">
    <source>
        <dbReference type="ARBA" id="ARBA00022741"/>
    </source>
</evidence>
<dbReference type="InterPro" id="IPR018297">
    <property type="entry name" value="A/G_cyclase_CS"/>
</dbReference>
<keyword evidence="7" id="KW-0547">Nucleotide-binding</keyword>
<dbReference type="InterPro" id="IPR029787">
    <property type="entry name" value="Nucleotide_cyclase"/>
</dbReference>
<keyword evidence="14 16" id="KW-0141">cGMP biosynthesis</keyword>
<dbReference type="InterPro" id="IPR001170">
    <property type="entry name" value="ANPR/GUC"/>
</dbReference>
<comment type="similarity">
    <text evidence="15">Belongs to the adenylyl cyclase class-4/guanylyl cyclase family.</text>
</comment>
<dbReference type="PROSITE" id="PS50011">
    <property type="entry name" value="PROTEIN_KINASE_DOM"/>
    <property type="match status" value="1"/>
</dbReference>
<keyword evidence="5 17" id="KW-0812">Transmembrane</keyword>
<dbReference type="EMBL" id="CAEY01000034">
    <property type="status" value="NOT_ANNOTATED_CDS"/>
    <property type="molecule type" value="Genomic_DNA"/>
</dbReference>
<keyword evidence="8 17" id="KW-1133">Transmembrane helix</keyword>
<dbReference type="Gene3D" id="3.30.70.1230">
    <property type="entry name" value="Nucleotide cyclase"/>
    <property type="match status" value="1"/>
</dbReference>
<evidence type="ECO:0000256" key="6">
    <source>
        <dbReference type="ARBA" id="ARBA00022729"/>
    </source>
</evidence>
<keyword evidence="11" id="KW-0675">Receptor</keyword>
<dbReference type="PANTHER" id="PTHR11920">
    <property type="entry name" value="GUANYLYL CYCLASE"/>
    <property type="match status" value="1"/>
</dbReference>
<keyword evidence="22" id="KW-1185">Reference proteome</keyword>
<dbReference type="OrthoDB" id="1890790at2759"/>
<evidence type="ECO:0000259" key="19">
    <source>
        <dbReference type="PROSITE" id="PS50011"/>
    </source>
</evidence>
<dbReference type="CDD" id="cd07302">
    <property type="entry name" value="CHD"/>
    <property type="match status" value="1"/>
</dbReference>
<dbReference type="InterPro" id="IPR000719">
    <property type="entry name" value="Prot_kinase_dom"/>
</dbReference>
<protein>
    <recommendedName>
        <fullName evidence="3 16">Guanylate cyclase</fullName>
        <ecNumber evidence="3 16">4.6.1.2</ecNumber>
    </recommendedName>
</protein>
<evidence type="ECO:0000256" key="3">
    <source>
        <dbReference type="ARBA" id="ARBA00012202"/>
    </source>
</evidence>
<dbReference type="GO" id="GO:0004016">
    <property type="term" value="F:adenylate cyclase activity"/>
    <property type="evidence" value="ECO:0007669"/>
    <property type="project" value="TreeGrafter"/>
</dbReference>
<feature type="signal peptide" evidence="18">
    <location>
        <begin position="1"/>
        <end position="18"/>
    </location>
</feature>
<gene>
    <name evidence="21" type="primary">107363722</name>
</gene>
<dbReference type="InterPro" id="IPR001054">
    <property type="entry name" value="A/G_cyclase"/>
</dbReference>
<dbReference type="GO" id="GO:0035556">
    <property type="term" value="P:intracellular signal transduction"/>
    <property type="evidence" value="ECO:0007669"/>
    <property type="project" value="InterPro"/>
</dbReference>
<dbReference type="FunFam" id="3.40.50.2300:FF:000371">
    <property type="entry name" value="Guanylate cyclase"/>
    <property type="match status" value="1"/>
</dbReference>
<dbReference type="Gene3D" id="6.10.250.780">
    <property type="match status" value="1"/>
</dbReference>
<keyword evidence="9" id="KW-0342">GTP-binding</keyword>
<dbReference type="PANTHER" id="PTHR11920:SF494">
    <property type="entry name" value="ATRIAL NATRIURETIC PEPTIDE RECEPTOR 2"/>
    <property type="match status" value="1"/>
</dbReference>
<dbReference type="eggNOG" id="KOG1023">
    <property type="taxonomic scope" value="Eukaryota"/>
</dbReference>
<dbReference type="Gene3D" id="3.40.50.2300">
    <property type="match status" value="3"/>
</dbReference>
<dbReference type="InterPro" id="IPR050401">
    <property type="entry name" value="Cyclic_nucleotide_synthase"/>
</dbReference>
<keyword evidence="4" id="KW-1003">Cell membrane</keyword>
<sequence length="1110" mass="125259">MSPHQLLTLFLLTLSTWALLLFSISSGVRLGLVGSTEDIVHHHRYKHRVGPHSCPRCRDLSTRNISIAVLAPNNDSLPYSLNKILPSIIYAVKSLQKVPNLSAIANRSINILYRDSDCSSTTGPLAAFDFYIEGNADVFFGPMCPYVLAPVARYSAVWDIPLLTSGGQNDNLDHRFPTYRTLTRMNGSYSQIGIILLQILRKFHWQVLGMLYHNFKDRTKGNSACYFTLAAVFAILGTRPFHRDFDQTDPETDYKRLLEEISKSARIVVMCASSDSIREIMLAADDLGMAGSGEYVFFSIELFTSKQESRRPWFREDDTDERNEKAKRAYEALLTVTARVPDTPEYARFAKAVKEIAAQNYGYDYKQEEVNTFVTAFHEAVILYAIALNETISDGYNITNGTIVTKKMWNRTFEGITGNVSIDENGDRNADYSLLDMDPNSGNFEVVANYFSVNREVVDVPGKRIHWSGGRETAPPDTPDCGFDGSICIDEDYPHHGIISAILSALLIALCILSFLIFRHYKLEAELASMSWRIKWEDILTNDKNRRGKKLGSISSINRPSVTSTTSSETINAVDIGRQHFIRTGYYKGTVVAIKPMRKTKVEVTRSLMLEMKKIKDLQHDHIVRFIGACVDPPHMCLITEYCPKGSLMDILENDQIKLDWMFRYSLMHDIVKGMSYLHSSEIRSHGNLKSTNCVVDSRFVLKITDFGCHQLRIPDENFVEDDNVYWKRKLWTAPELLRLSNLPFEGTQKGDVYSFGIIVHEIVCRKGTFHLGVNSLLTPQEIVENVKNSPKPGFRPNIQNDACDDEVIQLMQRCWSEDPVDRPDFQALKSVIRRLNSNESGNILDNLLSRMEQYANNLETLVEERTADYLEEKRKAEDLLYQLLPKSVASQLIKGDAVTAEAYDSVTIYFSDIVGFTSLSAQSTPMQVVTLLNDLYTHFDSIVENFDVYKVETIGDAYMVVSGLPTRNGILHAREIARMSLTLLNAVMSFTIRHRPGEQLKLRIGVHSGPCVAGVVGLKMPRYCLFGDTVNTASRMESTGMPLKIHVSPKTRELLLRIGNFILDLRGEVEMKGKGIMTTYWLLGETDGNGKTIISAPTINDDIVKETNL</sequence>
<comment type="catalytic activity">
    <reaction evidence="1 16">
        <text>GTP = 3',5'-cyclic GMP + diphosphate</text>
        <dbReference type="Rhea" id="RHEA:13665"/>
        <dbReference type="ChEBI" id="CHEBI:33019"/>
        <dbReference type="ChEBI" id="CHEBI:37565"/>
        <dbReference type="ChEBI" id="CHEBI:57746"/>
        <dbReference type="EC" id="4.6.1.2"/>
    </reaction>
</comment>
<evidence type="ECO:0000256" key="17">
    <source>
        <dbReference type="SAM" id="Phobius"/>
    </source>
</evidence>
<dbReference type="InterPro" id="IPR028082">
    <property type="entry name" value="Peripla_BP_I"/>
</dbReference>
<keyword evidence="12" id="KW-0325">Glycoprotein</keyword>
<evidence type="ECO:0000256" key="16">
    <source>
        <dbReference type="RuleBase" id="RU003431"/>
    </source>
</evidence>
<evidence type="ECO:0000256" key="4">
    <source>
        <dbReference type="ARBA" id="ARBA00022475"/>
    </source>
</evidence>
<dbReference type="STRING" id="32264.T1KF53"/>
<keyword evidence="6 18" id="KW-0732">Signal</keyword>
<dbReference type="GO" id="GO:0005886">
    <property type="term" value="C:plasma membrane"/>
    <property type="evidence" value="ECO:0007669"/>
    <property type="project" value="UniProtKB-SubCell"/>
</dbReference>
<reference evidence="22" key="1">
    <citation type="submission" date="2011-08" db="EMBL/GenBank/DDBJ databases">
        <authorList>
            <person name="Rombauts S."/>
        </authorList>
    </citation>
    <scope>NUCLEOTIDE SEQUENCE</scope>
    <source>
        <strain evidence="22">London</strain>
    </source>
</reference>
<feature type="domain" description="Protein kinase" evidence="19">
    <location>
        <begin position="568"/>
        <end position="833"/>
    </location>
</feature>
<dbReference type="Gene3D" id="1.10.510.10">
    <property type="entry name" value="Transferase(Phosphotransferase) domain 1"/>
    <property type="match status" value="1"/>
</dbReference>